<reference evidence="5" key="1">
    <citation type="submission" date="2018-06" db="EMBL/GenBank/DDBJ databases">
        <title>Genome assembly of Danube salmon.</title>
        <authorList>
            <person name="Macqueen D.J."/>
            <person name="Gundappa M.K."/>
        </authorList>
    </citation>
    <scope>NUCLEOTIDE SEQUENCE [LARGE SCALE GENOMIC DNA]</scope>
</reference>
<evidence type="ECO:0000259" key="3">
    <source>
        <dbReference type="Pfam" id="PF06470"/>
    </source>
</evidence>
<dbReference type="GO" id="GO:0005694">
    <property type="term" value="C:chromosome"/>
    <property type="evidence" value="ECO:0007669"/>
    <property type="project" value="UniProtKB-SubCell"/>
</dbReference>
<name>A0A4W5KP59_9TELE</name>
<sequence length="118" mass="12883">VTGKKLLEKGELKRRYTIIPLNKISARTLNDSVVNTAKSLVGEKNVHTALSLVGYEADLRKAMEYVFGSTLVCDTLDNAKRVAFDKRVMTKTVTLGGDVFDPQGTLSGGDTHTHTQLC</sequence>
<proteinExistence type="predicted"/>
<dbReference type="Proteomes" id="UP000314982">
    <property type="component" value="Unassembled WGS sequence"/>
</dbReference>
<dbReference type="GeneTree" id="ENSGT00550000074857"/>
<evidence type="ECO:0000313" key="4">
    <source>
        <dbReference type="Ensembl" id="ENSHHUP00000013786.1"/>
    </source>
</evidence>
<evidence type="ECO:0000256" key="2">
    <source>
        <dbReference type="ARBA" id="ARBA00022454"/>
    </source>
</evidence>
<dbReference type="Gene3D" id="3.30.70.1620">
    <property type="match status" value="1"/>
</dbReference>
<protein>
    <recommendedName>
        <fullName evidence="3">SMC hinge domain-containing protein</fullName>
    </recommendedName>
</protein>
<dbReference type="InterPro" id="IPR010935">
    <property type="entry name" value="SMC_hinge"/>
</dbReference>
<dbReference type="PANTHER" id="PTHR43977">
    <property type="entry name" value="STRUCTURAL MAINTENANCE OF CHROMOSOMES PROTEIN 3"/>
    <property type="match status" value="1"/>
</dbReference>
<dbReference type="GO" id="GO:0005524">
    <property type="term" value="F:ATP binding"/>
    <property type="evidence" value="ECO:0007669"/>
    <property type="project" value="InterPro"/>
</dbReference>
<dbReference type="GO" id="GO:0051276">
    <property type="term" value="P:chromosome organization"/>
    <property type="evidence" value="ECO:0007669"/>
    <property type="project" value="InterPro"/>
</dbReference>
<dbReference type="AlphaFoldDB" id="A0A4W5KP59"/>
<evidence type="ECO:0000256" key="1">
    <source>
        <dbReference type="ARBA" id="ARBA00004286"/>
    </source>
</evidence>
<dbReference type="Ensembl" id="ENSHHUT00000014233.1">
    <property type="protein sequence ID" value="ENSHHUP00000013786.1"/>
    <property type="gene ID" value="ENSHHUG00000008494.1"/>
</dbReference>
<feature type="domain" description="SMC hinge" evidence="3">
    <location>
        <begin position="12"/>
        <end position="83"/>
    </location>
</feature>
<comment type="subcellular location">
    <subcellularLocation>
        <location evidence="1">Chromosome</location>
    </subcellularLocation>
</comment>
<reference evidence="4" key="3">
    <citation type="submission" date="2025-09" db="UniProtKB">
        <authorList>
            <consortium name="Ensembl"/>
        </authorList>
    </citation>
    <scope>IDENTIFICATION</scope>
</reference>
<dbReference type="Pfam" id="PF06470">
    <property type="entry name" value="SMC_hinge"/>
    <property type="match status" value="1"/>
</dbReference>
<accession>A0A4W5KP59</accession>
<organism evidence="4 5">
    <name type="scientific">Hucho hucho</name>
    <name type="common">huchen</name>
    <dbReference type="NCBI Taxonomy" id="62062"/>
    <lineage>
        <taxon>Eukaryota</taxon>
        <taxon>Metazoa</taxon>
        <taxon>Chordata</taxon>
        <taxon>Craniata</taxon>
        <taxon>Vertebrata</taxon>
        <taxon>Euteleostomi</taxon>
        <taxon>Actinopterygii</taxon>
        <taxon>Neopterygii</taxon>
        <taxon>Teleostei</taxon>
        <taxon>Protacanthopterygii</taxon>
        <taxon>Salmoniformes</taxon>
        <taxon>Salmonidae</taxon>
        <taxon>Salmoninae</taxon>
        <taxon>Hucho</taxon>
    </lineage>
</organism>
<dbReference type="InterPro" id="IPR036277">
    <property type="entry name" value="SMC_hinge_sf"/>
</dbReference>
<keyword evidence="5" id="KW-1185">Reference proteome</keyword>
<reference evidence="4" key="2">
    <citation type="submission" date="2025-08" db="UniProtKB">
        <authorList>
            <consortium name="Ensembl"/>
        </authorList>
    </citation>
    <scope>IDENTIFICATION</scope>
</reference>
<evidence type="ECO:0000313" key="5">
    <source>
        <dbReference type="Proteomes" id="UP000314982"/>
    </source>
</evidence>
<keyword evidence="2" id="KW-0158">Chromosome</keyword>
<dbReference type="SUPFAM" id="SSF75553">
    <property type="entry name" value="Smc hinge domain"/>
    <property type="match status" value="1"/>
</dbReference>